<dbReference type="CDD" id="cd07762">
    <property type="entry name" value="CYTH-like_Pase_1"/>
    <property type="match status" value="1"/>
</dbReference>
<sequence length="216" mass="25091">MVMCIPFDEASQYLWYDIAMKTHIEKEYKILVTKEQFDQLITNYPEIDFITQTNYYYDNKNYEIMKQKGAMRIRESAGTNLFTLKEIKGDDLIEYEQMVDTVDASVFEDKQIQKVLNKYHLEGPFELVATLTTKRAMYVGDGYELCFDISTYGDVTDYEIEYEYTQAHDGLTNFNEILAKVGLTYTSNAPAKIVRALSNKGLDFLIQNLTLEVKKA</sequence>
<keyword evidence="3" id="KW-1185">Reference proteome</keyword>
<dbReference type="InterPro" id="IPR009195">
    <property type="entry name" value="Uncharacterised_YjbK"/>
</dbReference>
<dbReference type="SMART" id="SM01118">
    <property type="entry name" value="CYTH"/>
    <property type="match status" value="1"/>
</dbReference>
<dbReference type="Proteomes" id="UP000294743">
    <property type="component" value="Unassembled WGS sequence"/>
</dbReference>
<dbReference type="InterPro" id="IPR033469">
    <property type="entry name" value="CYTH-like_dom_sf"/>
</dbReference>
<dbReference type="InterPro" id="IPR023577">
    <property type="entry name" value="CYTH_domain"/>
</dbReference>
<dbReference type="AlphaFoldDB" id="A0A4R7ZAR3"/>
<proteinExistence type="predicted"/>
<organism evidence="2 3">
    <name type="scientific">Breznakia blatticola</name>
    <dbReference type="NCBI Taxonomy" id="1754012"/>
    <lineage>
        <taxon>Bacteria</taxon>
        <taxon>Bacillati</taxon>
        <taxon>Bacillota</taxon>
        <taxon>Erysipelotrichia</taxon>
        <taxon>Erysipelotrichales</taxon>
        <taxon>Erysipelotrichaceae</taxon>
        <taxon>Breznakia</taxon>
    </lineage>
</organism>
<protein>
    <submittedName>
        <fullName evidence="2">Uncharacterized protein YjbK</fullName>
    </submittedName>
</protein>
<comment type="caution">
    <text evidence="2">The sequence shown here is derived from an EMBL/GenBank/DDBJ whole genome shotgun (WGS) entry which is preliminary data.</text>
</comment>
<dbReference type="Pfam" id="PF01928">
    <property type="entry name" value="CYTH"/>
    <property type="match status" value="1"/>
</dbReference>
<dbReference type="SUPFAM" id="SSF55154">
    <property type="entry name" value="CYTH-like phosphatases"/>
    <property type="match status" value="1"/>
</dbReference>
<dbReference type="EMBL" id="SODD01000039">
    <property type="protein sequence ID" value="TDW14553.1"/>
    <property type="molecule type" value="Genomic_DNA"/>
</dbReference>
<evidence type="ECO:0000313" key="2">
    <source>
        <dbReference type="EMBL" id="TDW14553.1"/>
    </source>
</evidence>
<evidence type="ECO:0000313" key="3">
    <source>
        <dbReference type="Proteomes" id="UP000294743"/>
    </source>
</evidence>
<evidence type="ECO:0000259" key="1">
    <source>
        <dbReference type="PROSITE" id="PS51707"/>
    </source>
</evidence>
<reference evidence="2 3" key="1">
    <citation type="submission" date="2019-03" db="EMBL/GenBank/DDBJ databases">
        <title>Genomic Encyclopedia of Type Strains, Phase IV (KMG-IV): sequencing the most valuable type-strain genomes for metagenomic binning, comparative biology and taxonomic classification.</title>
        <authorList>
            <person name="Goeker M."/>
        </authorList>
    </citation>
    <scope>NUCLEOTIDE SEQUENCE [LARGE SCALE GENOMIC DNA]</scope>
    <source>
        <strain evidence="2 3">DSM 28867</strain>
    </source>
</reference>
<dbReference type="Gene3D" id="2.40.320.10">
    <property type="entry name" value="Hypothetical Protein Pfu-838710-001"/>
    <property type="match status" value="1"/>
</dbReference>
<gene>
    <name evidence="2" type="ORF">EDD63_1391</name>
</gene>
<dbReference type="PROSITE" id="PS51707">
    <property type="entry name" value="CYTH"/>
    <property type="match status" value="1"/>
</dbReference>
<name>A0A4R7ZAR3_9FIRM</name>
<feature type="domain" description="CYTH" evidence="1">
    <location>
        <begin position="23"/>
        <end position="199"/>
    </location>
</feature>
<accession>A0A4R7ZAR3</accession>